<comment type="caution">
    <text evidence="1">The sequence shown here is derived from an EMBL/GenBank/DDBJ whole genome shotgun (WGS) entry which is preliminary data.</text>
</comment>
<organism evidence="1 2">
    <name type="scientific">Ficus carica</name>
    <name type="common">Common fig</name>
    <dbReference type="NCBI Taxonomy" id="3494"/>
    <lineage>
        <taxon>Eukaryota</taxon>
        <taxon>Viridiplantae</taxon>
        <taxon>Streptophyta</taxon>
        <taxon>Embryophyta</taxon>
        <taxon>Tracheophyta</taxon>
        <taxon>Spermatophyta</taxon>
        <taxon>Magnoliopsida</taxon>
        <taxon>eudicotyledons</taxon>
        <taxon>Gunneridae</taxon>
        <taxon>Pentapetalae</taxon>
        <taxon>rosids</taxon>
        <taxon>fabids</taxon>
        <taxon>Rosales</taxon>
        <taxon>Moraceae</taxon>
        <taxon>Ficeae</taxon>
        <taxon>Ficus</taxon>
    </lineage>
</organism>
<reference evidence="1" key="1">
    <citation type="submission" date="2023-07" db="EMBL/GenBank/DDBJ databases">
        <title>draft genome sequence of fig (Ficus carica).</title>
        <authorList>
            <person name="Takahashi T."/>
            <person name="Nishimura K."/>
        </authorList>
    </citation>
    <scope>NUCLEOTIDE SEQUENCE</scope>
</reference>
<evidence type="ECO:0000313" key="2">
    <source>
        <dbReference type="Proteomes" id="UP001187192"/>
    </source>
</evidence>
<keyword evidence="2" id="KW-1185">Reference proteome</keyword>
<dbReference type="Proteomes" id="UP001187192">
    <property type="component" value="Unassembled WGS sequence"/>
</dbReference>
<accession>A0AA88DSC6</accession>
<protein>
    <submittedName>
        <fullName evidence="1">Uncharacterized protein</fullName>
    </submittedName>
</protein>
<evidence type="ECO:0000313" key="1">
    <source>
        <dbReference type="EMBL" id="GMN60643.1"/>
    </source>
</evidence>
<dbReference type="EMBL" id="BTGU01000101">
    <property type="protein sequence ID" value="GMN60643.1"/>
    <property type="molecule type" value="Genomic_DNA"/>
</dbReference>
<name>A0AA88DSC6_FICCA</name>
<dbReference type="AlphaFoldDB" id="A0AA88DSC6"/>
<gene>
    <name evidence="1" type="ORF">TIFTF001_029738</name>
</gene>
<proteinExistence type="predicted"/>
<sequence length="126" mass="13640">MTIEPEWTKGRSLAKAPTIANLSTLVGVYAIKFIVEDQRGVSRLGSGFGTRPRSGFGVGVRVGFRGRDWVLGLRSWSWSGLGVGSWLGFGMGSMSGFRTKVGFWDEDRDQVSASWSGFGTEDLVTG</sequence>